<dbReference type="Proteomes" id="UP000029481">
    <property type="component" value="Chromosome"/>
</dbReference>
<proteinExistence type="predicted"/>
<reference evidence="1 2" key="1">
    <citation type="submission" date="2014-09" db="EMBL/GenBank/DDBJ databases">
        <title>Cedecea neteri SSMD04 Genome Sequencing.</title>
        <authorList>
            <person name="Tan J.-Y."/>
        </authorList>
    </citation>
    <scope>NUCLEOTIDE SEQUENCE [LARGE SCALE GENOMIC DNA]</scope>
    <source>
        <strain evidence="1 2">SSMD04</strain>
    </source>
</reference>
<sequence>MGSDAGFFVVYRGYVQPYFMPGSFVFIERLKEYGGGYWLGRVYDNFYEFCIERPVSMREGMEMLLLIKGVESNAHKFVDDFHLEPPENH</sequence>
<keyword evidence="2" id="KW-1185">Reference proteome</keyword>
<dbReference type="OrthoDB" id="6615164at2"/>
<dbReference type="RefSeq" id="WP_038481917.1">
    <property type="nucleotide sequence ID" value="NZ_CP009451.1"/>
</dbReference>
<accession>A0A089Q381</accession>
<organism evidence="1 2">
    <name type="scientific">Cedecea neteri</name>
    <dbReference type="NCBI Taxonomy" id="158822"/>
    <lineage>
        <taxon>Bacteria</taxon>
        <taxon>Pseudomonadati</taxon>
        <taxon>Pseudomonadota</taxon>
        <taxon>Gammaproteobacteria</taxon>
        <taxon>Enterobacterales</taxon>
        <taxon>Enterobacteriaceae</taxon>
        <taxon>Cedecea</taxon>
    </lineage>
</organism>
<evidence type="ECO:0000313" key="2">
    <source>
        <dbReference type="Proteomes" id="UP000029481"/>
    </source>
</evidence>
<evidence type="ECO:0000313" key="1">
    <source>
        <dbReference type="EMBL" id="AIR07147.1"/>
    </source>
</evidence>
<name>A0A089Q381_9ENTR</name>
<dbReference type="EMBL" id="CP009451">
    <property type="protein sequence ID" value="AIR07147.1"/>
    <property type="molecule type" value="Genomic_DNA"/>
</dbReference>
<gene>
    <name evidence="1" type="ORF">JT31_21795</name>
</gene>
<protein>
    <recommendedName>
        <fullName evidence="3">LF-82</fullName>
    </recommendedName>
</protein>
<dbReference type="KEGG" id="cnt:JT31_21795"/>
<evidence type="ECO:0008006" key="3">
    <source>
        <dbReference type="Google" id="ProtNLM"/>
    </source>
</evidence>
<dbReference type="AlphaFoldDB" id="A0A089Q381"/>